<dbReference type="EMBL" id="LHUR01000036">
    <property type="protein sequence ID" value="KOA18741.1"/>
    <property type="molecule type" value="Genomic_DNA"/>
</dbReference>
<evidence type="ECO:0000313" key="4">
    <source>
        <dbReference type="Proteomes" id="UP000037043"/>
    </source>
</evidence>
<reference evidence="4" key="1">
    <citation type="submission" date="2015-08" db="EMBL/GenBank/DDBJ databases">
        <title>Genome sequence of the strict anaerobe Clostridium homopropionicum LuHBu1 (DSM 5847T).</title>
        <authorList>
            <person name="Poehlein A."/>
            <person name="Beck M."/>
            <person name="Schiel-Bengelsdorf B."/>
            <person name="Bengelsdorf F.R."/>
            <person name="Daniel R."/>
            <person name="Duerre P."/>
        </authorList>
    </citation>
    <scope>NUCLEOTIDE SEQUENCE [LARGE SCALE GENOMIC DNA]</scope>
    <source>
        <strain evidence="4">DSM 5847</strain>
    </source>
</reference>
<dbReference type="AlphaFoldDB" id="A0A0L6Z701"/>
<sequence>MDNVIKENTDIIIEKLLSLLRKLEIEHKLYKHKEVFNMEDISDLDMKFEGEYCKNLFLRNSKGDVHYLLIIQESKKADLKELARDIGSTRLSFASNERLYKYLKLIPGSVTPFGIVNDLEREVIVLLDSDLVGLDKINFHPNTNTATITVSYKGLNKFLQYQGNTMNIVKIQC</sequence>
<dbReference type="FunFam" id="3.90.960.10:FF:000005">
    <property type="entry name" value="Putative prolyl-tRNA synthetase"/>
    <property type="match status" value="1"/>
</dbReference>
<evidence type="ECO:0000256" key="1">
    <source>
        <dbReference type="ARBA" id="ARBA00010201"/>
    </source>
</evidence>
<dbReference type="PANTHER" id="PTHR31423">
    <property type="entry name" value="YBAK DOMAIN-CONTAINING PROTEIN"/>
    <property type="match status" value="1"/>
</dbReference>
<dbReference type="RefSeq" id="WP_052222516.1">
    <property type="nucleotide sequence ID" value="NZ_LHUR01000036.1"/>
</dbReference>
<dbReference type="InterPro" id="IPR007214">
    <property type="entry name" value="YbaK/aa-tRNA-synth-assoc-dom"/>
</dbReference>
<dbReference type="CDD" id="cd04335">
    <property type="entry name" value="PrdX_deacylase"/>
    <property type="match status" value="1"/>
</dbReference>
<dbReference type="Gene3D" id="3.90.960.10">
    <property type="entry name" value="YbaK/aminoacyl-tRNA synthetase-associated domain"/>
    <property type="match status" value="1"/>
</dbReference>
<dbReference type="PATRIC" id="fig|1121318.3.peg.3038"/>
<evidence type="ECO:0000259" key="2">
    <source>
        <dbReference type="Pfam" id="PF04073"/>
    </source>
</evidence>
<dbReference type="PANTHER" id="PTHR31423:SF3">
    <property type="entry name" value="PROLYL-TRNA SYNTHETASE ASSOCIATED DOMAIN-CONTAINING PROTEIN 1-RELATED"/>
    <property type="match status" value="1"/>
</dbReference>
<accession>A0A0L6Z701</accession>
<protein>
    <submittedName>
        <fullName evidence="3">Prolyl-tRNA editing protein ProX</fullName>
    </submittedName>
</protein>
<feature type="domain" description="YbaK/aminoacyl-tRNA synthetase-associated" evidence="2">
    <location>
        <begin position="34"/>
        <end position="158"/>
    </location>
</feature>
<proteinExistence type="inferred from homology"/>
<name>A0A0L6Z701_9CLOT</name>
<dbReference type="GO" id="GO:0002161">
    <property type="term" value="F:aminoacyl-tRNA deacylase activity"/>
    <property type="evidence" value="ECO:0007669"/>
    <property type="project" value="InterPro"/>
</dbReference>
<dbReference type="Pfam" id="PF04073">
    <property type="entry name" value="tRNA_edit"/>
    <property type="match status" value="1"/>
</dbReference>
<dbReference type="Proteomes" id="UP000037043">
    <property type="component" value="Unassembled WGS sequence"/>
</dbReference>
<dbReference type="SUPFAM" id="SSF55826">
    <property type="entry name" value="YbaK/ProRS associated domain"/>
    <property type="match status" value="1"/>
</dbReference>
<keyword evidence="4" id="KW-1185">Reference proteome</keyword>
<dbReference type="InterPro" id="IPR036754">
    <property type="entry name" value="YbaK/aa-tRNA-synt-asso_dom_sf"/>
</dbReference>
<dbReference type="InterPro" id="IPR040285">
    <property type="entry name" value="ProX/PRXD1"/>
</dbReference>
<gene>
    <name evidence="3" type="primary">proX_2</name>
    <name evidence="3" type="ORF">CLHOM_30250</name>
</gene>
<comment type="similarity">
    <text evidence="1">Belongs to the PRORSD1 family.</text>
</comment>
<evidence type="ECO:0000313" key="3">
    <source>
        <dbReference type="EMBL" id="KOA18741.1"/>
    </source>
</evidence>
<organism evidence="3 4">
    <name type="scientific">Clostridium homopropionicum DSM 5847</name>
    <dbReference type="NCBI Taxonomy" id="1121318"/>
    <lineage>
        <taxon>Bacteria</taxon>
        <taxon>Bacillati</taxon>
        <taxon>Bacillota</taxon>
        <taxon>Clostridia</taxon>
        <taxon>Eubacteriales</taxon>
        <taxon>Clostridiaceae</taxon>
        <taxon>Clostridium</taxon>
    </lineage>
</organism>
<comment type="caution">
    <text evidence="3">The sequence shown here is derived from an EMBL/GenBank/DDBJ whole genome shotgun (WGS) entry which is preliminary data.</text>
</comment>